<dbReference type="AlphaFoldDB" id="A0A431E9C2"/>
<sequence>MRISNLIKIYEEKGQIDTELEKLKNLRVKVGSGMNQDMGDDIRDVMTDYYDGLKKAKNLHSYRFNCRAIPFYSTFDPDSGDWAVTVFKAGMSDDVHLNLSIVSDLQGYNERPEISTTCKAEDFNIEVLINTISNFIRELDLVEDKHFIKA</sequence>
<reference evidence="2 3" key="2">
    <citation type="journal article" date="2019" name="Appl. Environ. Microbiol.">
        <title>Population genetics and characterization of Campylobacter jejuni isolates in western jackdaws and game birds in Finland.</title>
        <authorList>
            <person name="Kovanen S."/>
            <person name="Rossi M."/>
            <person name="Pohja-Mykra M."/>
            <person name="Nieminen T."/>
            <person name="Raunio-Saarnisto M."/>
            <person name="Sauvala M."/>
            <person name="Fredriksson-Ahomaa M."/>
            <person name="Hanninen M.L."/>
            <person name="Kivisto R."/>
        </authorList>
    </citation>
    <scope>NUCLEOTIDE SEQUENCE [LARGE SCALE GENOMIC DNA]</scope>
    <source>
        <strain evidence="2 3">CB313</strain>
        <strain evidence="1">SO-26</strain>
    </source>
</reference>
<dbReference type="Proteomes" id="UP000287197">
    <property type="component" value="Unassembled WGS sequence"/>
</dbReference>
<name>A0A431E9C2_CAMJU</name>
<dbReference type="Proteomes" id="UP000288507">
    <property type="component" value="Unassembled WGS sequence"/>
</dbReference>
<dbReference type="EMBL" id="PQZD01000003">
    <property type="protein sequence ID" value="RTI48657.1"/>
    <property type="molecule type" value="Genomic_DNA"/>
</dbReference>
<accession>A0A431E9C2</accession>
<gene>
    <name evidence="2" type="ORF">C3H57_09470</name>
    <name evidence="1" type="ORF">C3I27_04335</name>
</gene>
<reference evidence="1" key="1">
    <citation type="submission" date="2018-01" db="EMBL/GenBank/DDBJ databases">
        <authorList>
            <person name="Kovanen S."/>
            <person name="Nieminen T."/>
            <person name="Pohja-Mykra M."/>
            <person name="Raunio-Saarnisto M."/>
            <person name="Sauvala M."/>
            <person name="Fredriksson-Ahomaa M."/>
            <person name="Hanninen M.-L."/>
            <person name="Kivisto R."/>
        </authorList>
    </citation>
    <scope>NUCLEOTIDE SEQUENCE</scope>
    <source>
        <strain evidence="1">SO-26</strain>
    </source>
</reference>
<organism evidence="2 3">
    <name type="scientific">Campylobacter jejuni</name>
    <dbReference type="NCBI Taxonomy" id="197"/>
    <lineage>
        <taxon>Bacteria</taxon>
        <taxon>Pseudomonadati</taxon>
        <taxon>Campylobacterota</taxon>
        <taxon>Epsilonproteobacteria</taxon>
        <taxon>Campylobacterales</taxon>
        <taxon>Campylobacteraceae</taxon>
        <taxon>Campylobacter</taxon>
    </lineage>
</organism>
<evidence type="ECO:0000313" key="1">
    <source>
        <dbReference type="EMBL" id="RTI48657.1"/>
    </source>
</evidence>
<protein>
    <submittedName>
        <fullName evidence="2">Uncharacterized protein</fullName>
    </submittedName>
</protein>
<dbReference type="EMBL" id="PRBV01000021">
    <property type="protein sequence ID" value="RTJ78026.1"/>
    <property type="molecule type" value="Genomic_DNA"/>
</dbReference>
<comment type="caution">
    <text evidence="2">The sequence shown here is derived from an EMBL/GenBank/DDBJ whole genome shotgun (WGS) entry which is preliminary data.</text>
</comment>
<proteinExistence type="predicted"/>
<evidence type="ECO:0000313" key="3">
    <source>
        <dbReference type="Proteomes" id="UP000288507"/>
    </source>
</evidence>
<dbReference type="RefSeq" id="WP_126232520.1">
    <property type="nucleotide sequence ID" value="NZ_PQZD01000003.1"/>
</dbReference>
<evidence type="ECO:0000313" key="2">
    <source>
        <dbReference type="EMBL" id="RTJ78026.1"/>
    </source>
</evidence>